<keyword evidence="2" id="KW-1185">Reference proteome</keyword>
<dbReference type="EMBL" id="JASBWT010000011">
    <property type="protein sequence ID" value="KAJ9100578.1"/>
    <property type="molecule type" value="Genomic_DNA"/>
</dbReference>
<sequence length="1041" mass="116751">MSLFKNFHGSSKDRQINLGSNTGASSPDSVIARARAERQTRERLRKEEVAARRIQKVWRGRRHAQCTKDRLLAGLQSGEYPREQAARALTVVLWKGIGDEKDTRNLRAFSAWAGQSCSTSVGKSIHPFGCAPDKGTELTIVCVLEIGSPLPVLEPLSRDKTHLSSLSILSIRGLQFVARNSSSTEILPILALLEKLLDRDQYVFLGTDQEDVLEFLVARLVQHAWVENLVAGFENLGPNKKKSPATPIIMRLLPRPLSLFPDHPIVESTVLPPLINTLLAIPQLPSSLPISSLTHLTKSLPIISKLLPYAAATPAVLRQNSLATEMGKTHLLANLGFMVIQTGVIQQQDTKSVVAWVNVLTQLLEGVDSEWGLWIENKGVWGKSSAAAVPTATVVENLEGNDLDSERNNQISNRKRNIRDRGSVPPGIVNRLLAIVGTDHLNFLTSTYIRQPSMTQPYIQYMLALLTKFRGSVRFDGIVEVLGGQSGTRLVRDLWRNQVRGKWPSMASKQTWDRLLSLTAGDTASANDTTRLQSLLLLTHIYIHHLLTVTDEEFFAPPSRDAAALSLDEVIELSGIWRDVAFWGYWSGLGNGLSPEIAKQKEEIRGLMTKGVLAITARDARRRFTPPDFWHMTSMFDLPSFIDAVCIEEQQLEQQDEDAMDDEDENGDSQRLPPALIQRRRQISKRQMALISPRLGLLNNLPMTIPFAARVEIFNEFIYNDREKLGIDRYMRRRHMNHQATIRRGHISEDGFSELYNLGPLMKGTIQIRFIDEWGQEEAGIDGGGLFKEFLTSLSKEAFDTDRGLWLSTSQNELYPNPHSYAKEELYKGLVQLKNYAGNTEDLSLNFTVAEEEFGVTRSIDLVTGGSDIAVTRLNRMEYIQLVCDYKLNRQIAPQCEAFFSGLSDIIDPKWLRMYDQMELQTLIGGTLSPIDVDDLERNCAMPDGTDDDTIRLFWKVVRSFNQTELKALLKFVTSTPNPPLLGFKFLNPNFGIRLAGNDTTRLPSASACANLLKLPRYQDERTLRIKLLQAINSNAGFDLS</sequence>
<name>A0ACC2VNA7_9TREE</name>
<comment type="caution">
    <text evidence="1">The sequence shown here is derived from an EMBL/GenBank/DDBJ whole genome shotgun (WGS) entry which is preliminary data.</text>
</comment>
<reference evidence="1" key="1">
    <citation type="submission" date="2023-04" db="EMBL/GenBank/DDBJ databases">
        <title>Draft Genome sequencing of Naganishia species isolated from polar environments using Oxford Nanopore Technology.</title>
        <authorList>
            <person name="Leo P."/>
            <person name="Venkateswaran K."/>
        </authorList>
    </citation>
    <scope>NUCLEOTIDE SEQUENCE</scope>
    <source>
        <strain evidence="1">MNA-CCFEE 5423</strain>
    </source>
</reference>
<evidence type="ECO:0000313" key="2">
    <source>
        <dbReference type="Proteomes" id="UP001227268"/>
    </source>
</evidence>
<protein>
    <submittedName>
        <fullName evidence="1">Uncharacterized protein</fullName>
    </submittedName>
</protein>
<evidence type="ECO:0000313" key="1">
    <source>
        <dbReference type="EMBL" id="KAJ9100578.1"/>
    </source>
</evidence>
<dbReference type="Proteomes" id="UP001227268">
    <property type="component" value="Unassembled WGS sequence"/>
</dbReference>
<proteinExistence type="predicted"/>
<gene>
    <name evidence="1" type="ORF">QFC21_003622</name>
</gene>
<accession>A0ACC2VNA7</accession>
<organism evidence="1 2">
    <name type="scientific">Naganishia friedmannii</name>
    <dbReference type="NCBI Taxonomy" id="89922"/>
    <lineage>
        <taxon>Eukaryota</taxon>
        <taxon>Fungi</taxon>
        <taxon>Dikarya</taxon>
        <taxon>Basidiomycota</taxon>
        <taxon>Agaricomycotina</taxon>
        <taxon>Tremellomycetes</taxon>
        <taxon>Filobasidiales</taxon>
        <taxon>Filobasidiaceae</taxon>
        <taxon>Naganishia</taxon>
    </lineage>
</organism>